<feature type="transmembrane region" description="Helical" evidence="1">
    <location>
        <begin position="248"/>
        <end position="267"/>
    </location>
</feature>
<reference evidence="2 3" key="1">
    <citation type="submission" date="2019-12" db="EMBL/GenBank/DDBJ databases">
        <title>Salinicoccus cyprini sp. nov., isolated from gastro-intestinal tract of mirror carp, Cyprinus carpio var. specularis, collected from Gobind Sagar Reservoir, Himachal Pradesh, India.</title>
        <authorList>
            <person name="Talwar C."/>
            <person name="Singh A.K."/>
            <person name="Lal R."/>
            <person name="Negi R.K."/>
        </authorList>
    </citation>
    <scope>NUCLEOTIDE SEQUENCE [LARGE SCALE GENOMIC DNA]</scope>
    <source>
        <strain evidence="2 3">J-82</strain>
    </source>
</reference>
<comment type="caution">
    <text evidence="2">The sequence shown here is derived from an EMBL/GenBank/DDBJ whole genome shotgun (WGS) entry which is preliminary data.</text>
</comment>
<feature type="transmembrane region" description="Helical" evidence="1">
    <location>
        <begin position="341"/>
        <end position="359"/>
    </location>
</feature>
<feature type="transmembrane region" description="Helical" evidence="1">
    <location>
        <begin position="371"/>
        <end position="392"/>
    </location>
</feature>
<feature type="transmembrane region" description="Helical" evidence="1">
    <location>
        <begin position="25"/>
        <end position="44"/>
    </location>
</feature>
<evidence type="ECO:0000256" key="1">
    <source>
        <dbReference type="SAM" id="Phobius"/>
    </source>
</evidence>
<dbReference type="AlphaFoldDB" id="A0A6N8U440"/>
<feature type="transmembrane region" description="Helical" evidence="1">
    <location>
        <begin position="398"/>
        <end position="415"/>
    </location>
</feature>
<accession>A0A6N8U440</accession>
<feature type="transmembrane region" description="Helical" evidence="1">
    <location>
        <begin position="207"/>
        <end position="236"/>
    </location>
</feature>
<sequence length="433" mass="49487">MLIIWLIALIYVVMGYLFRLYIADTTYLTVSFIVITALLLFFILYLKYTKFLMILYVGFLARLGTVLYDLQPKVPKLPHSGIDSESYYKTAQYISEKMALMNAEMYGGIYTKFLAVIFNMYGDDRLFAQFLNVLMTLSAILLVIHIFRMLDVPPKIQVVMVGVMSFFPHSIIFSSILVREAVITLMMALSLYYFVRWYKGREWTSAILSVIIVLIGASFHTAVIGVVVGYMFGFIFYQHNQNAFRFTLKSMIPFSLFALATTYVLIFPESIEALPIYDKIDQVQRGNDSLLDAFTDDIGGSAYLSGLVVNNIYQMVAFSPIKVLYFIGSPMPWTIRNPNDLIAFMLDGVFYLFVLAVFIKNFGLIRRRPILGVILLSIVVTWIIFGIGISNAGTALRHRFKIFYIIIVAVGVIWANREKEKKRPGIPMKEKQV</sequence>
<feature type="transmembrane region" description="Helical" evidence="1">
    <location>
        <begin position="171"/>
        <end position="195"/>
    </location>
</feature>
<keyword evidence="1" id="KW-0472">Membrane</keyword>
<gene>
    <name evidence="2" type="ORF">GQ671_06925</name>
</gene>
<keyword evidence="1" id="KW-1133">Transmembrane helix</keyword>
<name>A0A6N8U440_9STAP</name>
<evidence type="ECO:0008006" key="4">
    <source>
        <dbReference type="Google" id="ProtNLM"/>
    </source>
</evidence>
<evidence type="ECO:0000313" key="3">
    <source>
        <dbReference type="Proteomes" id="UP000436284"/>
    </source>
</evidence>
<dbReference type="RefSeq" id="WP_160654649.1">
    <property type="nucleotide sequence ID" value="NZ_JBHRWU010000001.1"/>
</dbReference>
<dbReference type="OrthoDB" id="5787206at2"/>
<evidence type="ECO:0000313" key="2">
    <source>
        <dbReference type="EMBL" id="MXQ51001.1"/>
    </source>
</evidence>
<protein>
    <recommendedName>
        <fullName evidence="4">Glycosyltransferase RgtA/B/C/D-like domain-containing protein</fullName>
    </recommendedName>
</protein>
<feature type="transmembrane region" description="Helical" evidence="1">
    <location>
        <begin position="126"/>
        <end position="150"/>
    </location>
</feature>
<organism evidence="2 3">
    <name type="scientific">Salinicoccus hispanicus</name>
    <dbReference type="NCBI Taxonomy" id="157225"/>
    <lineage>
        <taxon>Bacteria</taxon>
        <taxon>Bacillati</taxon>
        <taxon>Bacillota</taxon>
        <taxon>Bacilli</taxon>
        <taxon>Bacillales</taxon>
        <taxon>Staphylococcaceae</taxon>
        <taxon>Salinicoccus</taxon>
    </lineage>
</organism>
<dbReference type="EMBL" id="WUUK01000002">
    <property type="protein sequence ID" value="MXQ51001.1"/>
    <property type="molecule type" value="Genomic_DNA"/>
</dbReference>
<keyword evidence="3" id="KW-1185">Reference proteome</keyword>
<dbReference type="Proteomes" id="UP000436284">
    <property type="component" value="Unassembled WGS sequence"/>
</dbReference>
<proteinExistence type="predicted"/>
<keyword evidence="1" id="KW-0812">Transmembrane</keyword>